<evidence type="ECO:0000256" key="3">
    <source>
        <dbReference type="ARBA" id="ARBA00022723"/>
    </source>
</evidence>
<proteinExistence type="inferred from homology"/>
<dbReference type="GO" id="GO:0046872">
    <property type="term" value="F:metal ion binding"/>
    <property type="evidence" value="ECO:0007669"/>
    <property type="project" value="UniProtKB-KW"/>
</dbReference>
<keyword evidence="1" id="KW-0004">4Fe-4S</keyword>
<keyword evidence="6" id="KW-0411">Iron-sulfur</keyword>
<dbReference type="GO" id="GO:0051539">
    <property type="term" value="F:4 iron, 4 sulfur cluster binding"/>
    <property type="evidence" value="ECO:0007669"/>
    <property type="project" value="UniProtKB-KW"/>
</dbReference>
<dbReference type="GO" id="GO:0016829">
    <property type="term" value="F:lyase activity"/>
    <property type="evidence" value="ECO:0007669"/>
    <property type="project" value="UniProtKB-KW"/>
</dbReference>
<name>A0AAU7VGC9_9CAUD</name>
<dbReference type="InterPro" id="IPR024924">
    <property type="entry name" value="7-CO-7-deazaguanine_synth-like"/>
</dbReference>
<sequence length="272" mass="30660">MFGHNEIVGKRNFQDDDRLLVTSYFVTLQGEGPYSGLPAVFVRLAKCNLACSFCDTYFDGGDWFTLDELATTLQEAVWQTPLSMDEYVLVITGGEPMLQKALVPFLESQAGEWRAMQIESNGIFPLPIPASTTLVVSPKCAEKGNVATKYLRPRPETLERADCLKFVMSADLDSPYSVVPSWALDWKRDTGKDVFVSPMNVYAREPEKAKVMRTSNQTTIEQRSTVEEVISFWEPGLLDLDMNQRNHEYTARYAVANGLRFQLQTHLYAGMA</sequence>
<dbReference type="SUPFAM" id="SSF102114">
    <property type="entry name" value="Radical SAM enzymes"/>
    <property type="match status" value="1"/>
</dbReference>
<dbReference type="InterPro" id="IPR007197">
    <property type="entry name" value="rSAM"/>
</dbReference>
<keyword evidence="5" id="KW-0408">Iron</keyword>
<evidence type="ECO:0000256" key="1">
    <source>
        <dbReference type="ARBA" id="ARBA00022485"/>
    </source>
</evidence>
<keyword evidence="7" id="KW-0456">Lyase</keyword>
<organism evidence="8">
    <name type="scientific">Dinoroseobacter phage vB_DshS_R26L</name>
    <dbReference type="NCBI Taxonomy" id="3161158"/>
    <lineage>
        <taxon>Viruses</taxon>
        <taxon>Duplodnaviria</taxon>
        <taxon>Heunggongvirae</taxon>
        <taxon>Uroviricota</taxon>
        <taxon>Caudoviricetes</taxon>
        <taxon>Nanhaivirus</taxon>
    </lineage>
</organism>
<dbReference type="InterPro" id="IPR058240">
    <property type="entry name" value="rSAM_sf"/>
</dbReference>
<keyword evidence="3" id="KW-0479">Metal-binding</keyword>
<dbReference type="CDD" id="cd01335">
    <property type="entry name" value="Radical_SAM"/>
    <property type="match status" value="1"/>
</dbReference>
<dbReference type="EMBL" id="PP882867">
    <property type="protein sequence ID" value="XBW75367.1"/>
    <property type="molecule type" value="Genomic_DNA"/>
</dbReference>
<keyword evidence="2" id="KW-0949">S-adenosyl-L-methionine</keyword>
<evidence type="ECO:0000256" key="5">
    <source>
        <dbReference type="ARBA" id="ARBA00023004"/>
    </source>
</evidence>
<dbReference type="SFLD" id="SFLDS00029">
    <property type="entry name" value="Radical_SAM"/>
    <property type="match status" value="1"/>
</dbReference>
<evidence type="ECO:0000256" key="4">
    <source>
        <dbReference type="ARBA" id="ARBA00022842"/>
    </source>
</evidence>
<evidence type="ECO:0000313" key="8">
    <source>
        <dbReference type="EMBL" id="XBW75367.1"/>
    </source>
</evidence>
<protein>
    <submittedName>
        <fullName evidence="8">Radical SAM protein QueE</fullName>
    </submittedName>
</protein>
<dbReference type="PANTHER" id="PTHR42836">
    <property type="entry name" value="7-CARBOXY-7-DEAZAGUANINE SYNTHASE"/>
    <property type="match status" value="1"/>
</dbReference>
<accession>A0AAU7VGC9</accession>
<evidence type="ECO:0000256" key="7">
    <source>
        <dbReference type="ARBA" id="ARBA00023239"/>
    </source>
</evidence>
<reference evidence="8" key="1">
    <citation type="submission" date="2024-06" db="EMBL/GenBank/DDBJ databases">
        <authorList>
            <person name="Lu L."/>
            <person name="Wei N."/>
            <person name="Zhang R."/>
        </authorList>
    </citation>
    <scope>NUCLEOTIDE SEQUENCE</scope>
</reference>
<dbReference type="Gene3D" id="3.20.20.70">
    <property type="entry name" value="Aldolase class I"/>
    <property type="match status" value="1"/>
</dbReference>
<evidence type="ECO:0000256" key="6">
    <source>
        <dbReference type="ARBA" id="ARBA00023014"/>
    </source>
</evidence>
<keyword evidence="4" id="KW-0460">Magnesium</keyword>
<dbReference type="HAMAP" id="MF_00917">
    <property type="entry name" value="QueE"/>
    <property type="match status" value="1"/>
</dbReference>
<dbReference type="InterPro" id="IPR013785">
    <property type="entry name" value="Aldolase_TIM"/>
</dbReference>
<evidence type="ECO:0000256" key="2">
    <source>
        <dbReference type="ARBA" id="ARBA00022691"/>
    </source>
</evidence>
<dbReference type="PANTHER" id="PTHR42836:SF1">
    <property type="entry name" value="7-CARBOXY-7-DEAZAGUANINE SYNTHASE"/>
    <property type="match status" value="1"/>
</dbReference>
<gene>
    <name evidence="8" type="ORF">vBDshSR26L_52</name>
</gene>